<feature type="compositionally biased region" description="Basic and acidic residues" evidence="1">
    <location>
        <begin position="9"/>
        <end position="24"/>
    </location>
</feature>
<dbReference type="AlphaFoldDB" id="A0A4C1XGL3"/>
<proteinExistence type="predicted"/>
<name>A0A4C1XGL3_EUMVA</name>
<evidence type="ECO:0000256" key="1">
    <source>
        <dbReference type="SAM" id="MobiDB-lite"/>
    </source>
</evidence>
<comment type="caution">
    <text evidence="2">The sequence shown here is derived from an EMBL/GenBank/DDBJ whole genome shotgun (WGS) entry which is preliminary data.</text>
</comment>
<feature type="region of interest" description="Disordered" evidence="1">
    <location>
        <begin position="1"/>
        <end position="45"/>
    </location>
</feature>
<reference evidence="2 3" key="1">
    <citation type="journal article" date="2019" name="Commun. Biol.">
        <title>The bagworm genome reveals a unique fibroin gene that provides high tensile strength.</title>
        <authorList>
            <person name="Kono N."/>
            <person name="Nakamura H."/>
            <person name="Ohtoshi R."/>
            <person name="Tomita M."/>
            <person name="Numata K."/>
            <person name="Arakawa K."/>
        </authorList>
    </citation>
    <scope>NUCLEOTIDE SEQUENCE [LARGE SCALE GENOMIC DNA]</scope>
</reference>
<evidence type="ECO:0000313" key="3">
    <source>
        <dbReference type="Proteomes" id="UP000299102"/>
    </source>
</evidence>
<dbReference type="Proteomes" id="UP000299102">
    <property type="component" value="Unassembled WGS sequence"/>
</dbReference>
<sequence length="167" mass="19073">MSLGKKKRESGMHLHENYWREDKTAGGGARRRRRRRPPTASRLKASQTKSFAYKLLKEASQKFCLQVIKRGSRKPDVADKVRTAFISLHRLRNRLLLDVNEIGGRELNIQFHLFRIIHDTHTAHGMKANEKEDIGECAQSYTQRGPDILFAEGAGPSPRTAFNHSPN</sequence>
<organism evidence="2 3">
    <name type="scientific">Eumeta variegata</name>
    <name type="common">Bagworm moth</name>
    <name type="synonym">Eumeta japonica</name>
    <dbReference type="NCBI Taxonomy" id="151549"/>
    <lineage>
        <taxon>Eukaryota</taxon>
        <taxon>Metazoa</taxon>
        <taxon>Ecdysozoa</taxon>
        <taxon>Arthropoda</taxon>
        <taxon>Hexapoda</taxon>
        <taxon>Insecta</taxon>
        <taxon>Pterygota</taxon>
        <taxon>Neoptera</taxon>
        <taxon>Endopterygota</taxon>
        <taxon>Lepidoptera</taxon>
        <taxon>Glossata</taxon>
        <taxon>Ditrysia</taxon>
        <taxon>Tineoidea</taxon>
        <taxon>Psychidae</taxon>
        <taxon>Oiketicinae</taxon>
        <taxon>Eumeta</taxon>
    </lineage>
</organism>
<evidence type="ECO:0000313" key="2">
    <source>
        <dbReference type="EMBL" id="GBP61345.1"/>
    </source>
</evidence>
<keyword evidence="3" id="KW-1185">Reference proteome</keyword>
<protein>
    <submittedName>
        <fullName evidence="2">Uncharacterized protein</fullName>
    </submittedName>
</protein>
<dbReference type="EMBL" id="BGZK01000812">
    <property type="protein sequence ID" value="GBP61345.1"/>
    <property type="molecule type" value="Genomic_DNA"/>
</dbReference>
<gene>
    <name evidence="2" type="ORF">EVAR_50827_1</name>
</gene>
<accession>A0A4C1XGL3</accession>